<evidence type="ECO:0000256" key="1">
    <source>
        <dbReference type="SAM" id="MobiDB-lite"/>
    </source>
</evidence>
<gene>
    <name evidence="2" type="ORF">GGX14DRAFT_620658</name>
</gene>
<proteinExistence type="predicted"/>
<feature type="compositionally biased region" description="Basic and acidic residues" evidence="1">
    <location>
        <begin position="327"/>
        <end position="337"/>
    </location>
</feature>
<comment type="caution">
    <text evidence="2">The sequence shown here is derived from an EMBL/GenBank/DDBJ whole genome shotgun (WGS) entry which is preliminary data.</text>
</comment>
<evidence type="ECO:0000313" key="3">
    <source>
        <dbReference type="Proteomes" id="UP001219525"/>
    </source>
</evidence>
<reference evidence="2" key="1">
    <citation type="submission" date="2023-03" db="EMBL/GenBank/DDBJ databases">
        <title>Massive genome expansion in bonnet fungi (Mycena s.s.) driven by repeated elements and novel gene families across ecological guilds.</title>
        <authorList>
            <consortium name="Lawrence Berkeley National Laboratory"/>
            <person name="Harder C.B."/>
            <person name="Miyauchi S."/>
            <person name="Viragh M."/>
            <person name="Kuo A."/>
            <person name="Thoen E."/>
            <person name="Andreopoulos B."/>
            <person name="Lu D."/>
            <person name="Skrede I."/>
            <person name="Drula E."/>
            <person name="Henrissat B."/>
            <person name="Morin E."/>
            <person name="Kohler A."/>
            <person name="Barry K."/>
            <person name="LaButti K."/>
            <person name="Morin E."/>
            <person name="Salamov A."/>
            <person name="Lipzen A."/>
            <person name="Mereny Z."/>
            <person name="Hegedus B."/>
            <person name="Baldrian P."/>
            <person name="Stursova M."/>
            <person name="Weitz H."/>
            <person name="Taylor A."/>
            <person name="Grigoriev I.V."/>
            <person name="Nagy L.G."/>
            <person name="Martin F."/>
            <person name="Kauserud H."/>
        </authorList>
    </citation>
    <scope>NUCLEOTIDE SEQUENCE</scope>
    <source>
        <strain evidence="2">9144</strain>
    </source>
</reference>
<accession>A0AAD6VGY0</accession>
<dbReference type="EMBL" id="JARJCW010000023">
    <property type="protein sequence ID" value="KAJ7212513.1"/>
    <property type="molecule type" value="Genomic_DNA"/>
</dbReference>
<protein>
    <submittedName>
        <fullName evidence="2">Uncharacterized protein</fullName>
    </submittedName>
</protein>
<feature type="region of interest" description="Disordered" evidence="1">
    <location>
        <begin position="160"/>
        <end position="198"/>
    </location>
</feature>
<dbReference type="Proteomes" id="UP001219525">
    <property type="component" value="Unassembled WGS sequence"/>
</dbReference>
<keyword evidence="3" id="KW-1185">Reference proteome</keyword>
<dbReference type="AlphaFoldDB" id="A0AAD6VGY0"/>
<name>A0AAD6VGY0_9AGAR</name>
<feature type="region of interest" description="Disordered" evidence="1">
    <location>
        <begin position="302"/>
        <end position="345"/>
    </location>
</feature>
<feature type="compositionally biased region" description="Polar residues" evidence="1">
    <location>
        <begin position="19"/>
        <end position="33"/>
    </location>
</feature>
<feature type="compositionally biased region" description="Gly residues" evidence="1">
    <location>
        <begin position="306"/>
        <end position="317"/>
    </location>
</feature>
<evidence type="ECO:0000313" key="2">
    <source>
        <dbReference type="EMBL" id="KAJ7212513.1"/>
    </source>
</evidence>
<sequence>MASAAGGGSKTKGQGTLGNSHGQKPDPTSTTVSRCPWSPSPCVTVAKGRGGCAAPASTMASALAQAWTRCRGGRGGGRHVMCDAGTACAERMGKKLLWQLAVSDGGVSCTTNTSVDSECVRRDARAGSEQLAGNRASGVQRAAAGIASCVRRAAGADGARRTAGVRGAGSGRERKARAAGSGQHRRTQRESRGWQIEGKGRLGRTGGAACRAYVAARRSQVVCGYRQLADTLDAEGGRAHTHHADERAAGSGRWVVAGGGQRTRAPVVGGCGGRRRTAGARVTRRVRVRMATVKAVSRDASACGRGVAGTGRQGPGSGARAAGSGGRADDRADDKQKPFRALDAL</sequence>
<organism evidence="2 3">
    <name type="scientific">Mycena pura</name>
    <dbReference type="NCBI Taxonomy" id="153505"/>
    <lineage>
        <taxon>Eukaryota</taxon>
        <taxon>Fungi</taxon>
        <taxon>Dikarya</taxon>
        <taxon>Basidiomycota</taxon>
        <taxon>Agaricomycotina</taxon>
        <taxon>Agaricomycetes</taxon>
        <taxon>Agaricomycetidae</taxon>
        <taxon>Agaricales</taxon>
        <taxon>Marasmiineae</taxon>
        <taxon>Mycenaceae</taxon>
        <taxon>Mycena</taxon>
    </lineage>
</organism>
<feature type="compositionally biased region" description="Gly residues" evidence="1">
    <location>
        <begin position="1"/>
        <end position="10"/>
    </location>
</feature>
<feature type="region of interest" description="Disordered" evidence="1">
    <location>
        <begin position="1"/>
        <end position="36"/>
    </location>
</feature>